<keyword evidence="7 8" id="KW-0326">Glycosidase</keyword>
<evidence type="ECO:0000259" key="10">
    <source>
        <dbReference type="PROSITE" id="PS51762"/>
    </source>
</evidence>
<dbReference type="GO" id="GO:0004553">
    <property type="term" value="F:hydrolase activity, hydrolyzing O-glycosyl compounds"/>
    <property type="evidence" value="ECO:0007669"/>
    <property type="project" value="InterPro"/>
</dbReference>
<evidence type="ECO:0000256" key="9">
    <source>
        <dbReference type="SAM" id="MobiDB-lite"/>
    </source>
</evidence>
<keyword evidence="2 8" id="KW-0052">Apoplast</keyword>
<evidence type="ECO:0000256" key="3">
    <source>
        <dbReference type="ARBA" id="ARBA00022525"/>
    </source>
</evidence>
<comment type="subcellular location">
    <subcellularLocation>
        <location evidence="8">Secreted</location>
        <location evidence="8">Cell wall</location>
    </subcellularLocation>
    <subcellularLocation>
        <location evidence="8">Secreted</location>
        <location evidence="8">Extracellular space</location>
        <location evidence="8">Apoplast</location>
    </subcellularLocation>
</comment>
<evidence type="ECO:0000313" key="11">
    <source>
        <dbReference type="EMBL" id="KAJ8773909.1"/>
    </source>
</evidence>
<dbReference type="Pfam" id="PF06955">
    <property type="entry name" value="XET_C"/>
    <property type="match status" value="1"/>
</dbReference>
<protein>
    <recommendedName>
        <fullName evidence="8">Xyloglucan endotransglucosylase/hydrolase</fullName>
        <ecNumber evidence="8">2.4.1.207</ecNumber>
    </recommendedName>
</protein>
<dbReference type="GO" id="GO:0042546">
    <property type="term" value="P:cell wall biogenesis"/>
    <property type="evidence" value="ECO:0007669"/>
    <property type="project" value="InterPro"/>
</dbReference>
<dbReference type="InterPro" id="IPR010713">
    <property type="entry name" value="XET_C"/>
</dbReference>
<reference evidence="11 12" key="1">
    <citation type="submission" date="2021-09" db="EMBL/GenBank/DDBJ databases">
        <title>Genomic insights and catalytic innovation underlie evolution of tropane alkaloids biosynthesis.</title>
        <authorList>
            <person name="Wang Y.-J."/>
            <person name="Tian T."/>
            <person name="Huang J.-P."/>
            <person name="Huang S.-X."/>
        </authorList>
    </citation>
    <scope>NUCLEOTIDE SEQUENCE [LARGE SCALE GENOMIC DNA]</scope>
    <source>
        <strain evidence="11">KIB-2018</strain>
        <tissue evidence="11">Leaf</tissue>
    </source>
</reference>
<dbReference type="AlphaFoldDB" id="A0AAV8U732"/>
<keyword evidence="8" id="KW-0961">Cell wall biogenesis/degradation</keyword>
<gene>
    <name evidence="11" type="ORF">K2173_009340</name>
</gene>
<dbReference type="InterPro" id="IPR016455">
    <property type="entry name" value="XTH"/>
</dbReference>
<evidence type="ECO:0000256" key="5">
    <source>
        <dbReference type="ARBA" id="ARBA00022801"/>
    </source>
</evidence>
<dbReference type="GO" id="GO:0071555">
    <property type="term" value="P:cell wall organization"/>
    <property type="evidence" value="ECO:0007669"/>
    <property type="project" value="UniProtKB-KW"/>
</dbReference>
<feature type="domain" description="GH16" evidence="10">
    <location>
        <begin position="61"/>
        <end position="262"/>
    </location>
</feature>
<evidence type="ECO:0000313" key="12">
    <source>
        <dbReference type="Proteomes" id="UP001159364"/>
    </source>
</evidence>
<comment type="caution">
    <text evidence="11">The sequence shown here is derived from an EMBL/GenBank/DDBJ whole genome shotgun (WGS) entry which is preliminary data.</text>
</comment>
<keyword evidence="1 8" id="KW-0134">Cell wall</keyword>
<dbReference type="InterPro" id="IPR013320">
    <property type="entry name" value="ConA-like_dom_sf"/>
</dbReference>
<evidence type="ECO:0000256" key="6">
    <source>
        <dbReference type="ARBA" id="ARBA00023157"/>
    </source>
</evidence>
<dbReference type="PROSITE" id="PS51762">
    <property type="entry name" value="GH16_2"/>
    <property type="match status" value="1"/>
</dbReference>
<dbReference type="Gene3D" id="2.60.120.200">
    <property type="match status" value="1"/>
</dbReference>
<feature type="region of interest" description="Disordered" evidence="9">
    <location>
        <begin position="349"/>
        <end position="375"/>
    </location>
</feature>
<keyword evidence="6" id="KW-1015">Disulfide bond</keyword>
<dbReference type="CDD" id="cd02176">
    <property type="entry name" value="GH16_XET"/>
    <property type="match status" value="1"/>
</dbReference>
<feature type="compositionally biased region" description="Basic residues" evidence="9">
    <location>
        <begin position="353"/>
        <end position="365"/>
    </location>
</feature>
<dbReference type="GO" id="GO:0048046">
    <property type="term" value="C:apoplast"/>
    <property type="evidence" value="ECO:0007669"/>
    <property type="project" value="UniProtKB-SubCell"/>
</dbReference>
<dbReference type="EC" id="2.4.1.207" evidence="8"/>
<evidence type="ECO:0000256" key="8">
    <source>
        <dbReference type="RuleBase" id="RU361120"/>
    </source>
</evidence>
<keyword evidence="4 8" id="KW-0808">Transferase</keyword>
<name>A0AAV8U732_9ROSI</name>
<organism evidence="11 12">
    <name type="scientific">Erythroxylum novogranatense</name>
    <dbReference type="NCBI Taxonomy" id="1862640"/>
    <lineage>
        <taxon>Eukaryota</taxon>
        <taxon>Viridiplantae</taxon>
        <taxon>Streptophyta</taxon>
        <taxon>Embryophyta</taxon>
        <taxon>Tracheophyta</taxon>
        <taxon>Spermatophyta</taxon>
        <taxon>Magnoliopsida</taxon>
        <taxon>eudicotyledons</taxon>
        <taxon>Gunneridae</taxon>
        <taxon>Pentapetalae</taxon>
        <taxon>rosids</taxon>
        <taxon>fabids</taxon>
        <taxon>Malpighiales</taxon>
        <taxon>Erythroxylaceae</taxon>
        <taxon>Erythroxylum</taxon>
    </lineage>
</organism>
<accession>A0AAV8U732</accession>
<keyword evidence="5 8" id="KW-0378">Hydrolase</keyword>
<comment type="function">
    <text evidence="8">Catalyzes xyloglucan endohydrolysis (XEH) and/or endotransglycosylation (XET). Cleaves and religates xyloglucan polymers, an essential constituent of the primary cell wall, and thereby participates in cell wall construction of growing tissues.</text>
</comment>
<dbReference type="SUPFAM" id="SSF49899">
    <property type="entry name" value="Concanavalin A-like lectins/glucanases"/>
    <property type="match status" value="1"/>
</dbReference>
<dbReference type="Proteomes" id="UP001159364">
    <property type="component" value="Linkage Group LG01"/>
</dbReference>
<comment type="PTM">
    <text evidence="8">Contains at least one intrachain disulfide bond essential for its enzymatic activity.</text>
</comment>
<proteinExistence type="inferred from homology"/>
<keyword evidence="3 8" id="KW-0964">Secreted</keyword>
<dbReference type="GO" id="GO:0010411">
    <property type="term" value="P:xyloglucan metabolic process"/>
    <property type="evidence" value="ECO:0007669"/>
    <property type="project" value="InterPro"/>
</dbReference>
<dbReference type="Pfam" id="PF00722">
    <property type="entry name" value="Glyco_hydro_16"/>
    <property type="match status" value="1"/>
</dbReference>
<dbReference type="PANTHER" id="PTHR31062">
    <property type="entry name" value="XYLOGLUCAN ENDOTRANSGLUCOSYLASE/HYDROLASE PROTEIN 8-RELATED"/>
    <property type="match status" value="1"/>
</dbReference>
<dbReference type="GO" id="GO:0016762">
    <property type="term" value="F:xyloglucan:xyloglucosyl transferase activity"/>
    <property type="evidence" value="ECO:0007669"/>
    <property type="project" value="UniProtKB-EC"/>
</dbReference>
<keyword evidence="12" id="KW-1185">Reference proteome</keyword>
<dbReference type="EMBL" id="JAIWQS010000001">
    <property type="protein sequence ID" value="KAJ8773909.1"/>
    <property type="molecule type" value="Genomic_DNA"/>
</dbReference>
<sequence length="375" mass="43514">MYVCVCVYKESNLWRNITKKKKEMMKMKDNMNSLFCWSSSVSNKTLLIRLFLSILLCTTNAAFNISTISFDEGYTPLFGDGNLIRSPNARSVRLLLNRFTGSGFISSKMYKYGFFSANIKLPDAYTAGVCVAFYTSNGDVFPKTHDELDFEFLGNVEGKPWRFQTNLYGNGSTFRGREERYELWFDPTKDFHRYSILWTPKNIIFFIDEVPIREVVRTEAMNGEYPTKPMSLYATIWDASTWATSGGRYKVNYNYAPFVAEFKDFTLEGCGVDTIEQIPAAENCTELNTRLAAADYAVITRKQRTAMRKFRQRFMYYSYCYDTLRYPVALPECVMDAYEKERFKDTGRLKIGGGHRRSRRQGRTHRVPDTMNKAM</sequence>
<dbReference type="InterPro" id="IPR044791">
    <property type="entry name" value="Beta-glucanase/XTH"/>
</dbReference>
<dbReference type="InterPro" id="IPR000757">
    <property type="entry name" value="Beta-glucanase-like"/>
</dbReference>
<evidence type="ECO:0000256" key="1">
    <source>
        <dbReference type="ARBA" id="ARBA00022512"/>
    </source>
</evidence>
<evidence type="ECO:0000256" key="7">
    <source>
        <dbReference type="ARBA" id="ARBA00023295"/>
    </source>
</evidence>
<evidence type="ECO:0000256" key="2">
    <source>
        <dbReference type="ARBA" id="ARBA00022523"/>
    </source>
</evidence>
<comment type="similarity">
    <text evidence="8">Belongs to the glycosyl hydrolase 16 family.</text>
</comment>
<evidence type="ECO:0000256" key="4">
    <source>
        <dbReference type="ARBA" id="ARBA00022679"/>
    </source>
</evidence>